<proteinExistence type="predicted"/>
<reference evidence="1" key="1">
    <citation type="submission" date="2018-10" db="EMBL/GenBank/DDBJ databases">
        <title>Hidden diversity of soil giant viruses.</title>
        <authorList>
            <person name="Schulz F."/>
            <person name="Alteio L."/>
            <person name="Goudeau D."/>
            <person name="Ryan E.M."/>
            <person name="Malmstrom R.R."/>
            <person name="Blanchard J."/>
            <person name="Woyke T."/>
        </authorList>
    </citation>
    <scope>NUCLEOTIDE SEQUENCE</scope>
    <source>
        <strain evidence="1">EDV1</strain>
    </source>
</reference>
<protein>
    <submittedName>
        <fullName evidence="1">Uncharacterized protein</fullName>
    </submittedName>
</protein>
<name>A0A3G4ZUK9_9VIRU</name>
<accession>A0A3G4ZUK9</accession>
<organism evidence="1">
    <name type="scientific">Edafosvirus sp</name>
    <dbReference type="NCBI Taxonomy" id="2487765"/>
    <lineage>
        <taxon>Viruses</taxon>
        <taxon>Varidnaviria</taxon>
        <taxon>Bamfordvirae</taxon>
        <taxon>Nucleocytoviricota</taxon>
        <taxon>Megaviricetes</taxon>
        <taxon>Imitervirales</taxon>
        <taxon>Mimiviridae</taxon>
        <taxon>Klosneuvirinae</taxon>
    </lineage>
</organism>
<evidence type="ECO:0000313" key="1">
    <source>
        <dbReference type="EMBL" id="AYV78577.1"/>
    </source>
</evidence>
<sequence length="228" mass="25062">MVFLILITNNYGSDISYQVNLQSIGLTPVMPIVVHDNTTVSFNDSALPLSLKITFIDTGRVYTYGQLVFDSNNEASITILNTTEIRSDPEGPTVTLVGFSLTYRVVNLKNRPFNFSFTRSPQCPIGSLPMSPITIPANTVNPIVVTVFNTAVPGNCTFDKLTFDSLFQFTLFDGLPGEDVTRSFVALAVKTIVIPVNPLVPFRFEPGPVIPPIVIPQICCLRQRFNLG</sequence>
<dbReference type="EMBL" id="MK072084">
    <property type="protein sequence ID" value="AYV78577.1"/>
    <property type="molecule type" value="Genomic_DNA"/>
</dbReference>
<gene>
    <name evidence="1" type="ORF">Edafosvirus19_4</name>
</gene>